<dbReference type="Gramene" id="PRQ60481">
    <property type="protein sequence ID" value="PRQ60481"/>
    <property type="gene ID" value="RchiOBHm_Chr1g0381731"/>
</dbReference>
<dbReference type="OMA" id="CINLSTH"/>
<sequence length="89" mass="9871">MESQQSSCLSWLGMHVASAFFASLERCSCINLSTHDDNDFTTNPEEAHDRPLMLFSRSVNLSDHRPQPFPSTSTTPGHPNLNDVAKLPV</sequence>
<evidence type="ECO:0000313" key="2">
    <source>
        <dbReference type="EMBL" id="PRQ60481.1"/>
    </source>
</evidence>
<organism evidence="2 3">
    <name type="scientific">Rosa chinensis</name>
    <name type="common">China rose</name>
    <dbReference type="NCBI Taxonomy" id="74649"/>
    <lineage>
        <taxon>Eukaryota</taxon>
        <taxon>Viridiplantae</taxon>
        <taxon>Streptophyta</taxon>
        <taxon>Embryophyta</taxon>
        <taxon>Tracheophyta</taxon>
        <taxon>Spermatophyta</taxon>
        <taxon>Magnoliopsida</taxon>
        <taxon>eudicotyledons</taxon>
        <taxon>Gunneridae</taxon>
        <taxon>Pentapetalae</taxon>
        <taxon>rosids</taxon>
        <taxon>fabids</taxon>
        <taxon>Rosales</taxon>
        <taxon>Rosaceae</taxon>
        <taxon>Rosoideae</taxon>
        <taxon>Rosoideae incertae sedis</taxon>
        <taxon>Rosa</taxon>
    </lineage>
</organism>
<accession>A0A2P6SP81</accession>
<protein>
    <submittedName>
        <fullName evidence="2">Uncharacterized protein</fullName>
    </submittedName>
</protein>
<dbReference type="STRING" id="74649.A0A2P6SP81"/>
<evidence type="ECO:0000256" key="1">
    <source>
        <dbReference type="SAM" id="MobiDB-lite"/>
    </source>
</evidence>
<feature type="region of interest" description="Disordered" evidence="1">
    <location>
        <begin position="63"/>
        <end position="89"/>
    </location>
</feature>
<dbReference type="PANTHER" id="PTHR34061:SF11">
    <property type="entry name" value="PROTEIN, PUTATIVE-RELATED"/>
    <property type="match status" value="1"/>
</dbReference>
<comment type="caution">
    <text evidence="2">The sequence shown here is derived from an EMBL/GenBank/DDBJ whole genome shotgun (WGS) entry which is preliminary data.</text>
</comment>
<dbReference type="Proteomes" id="UP000238479">
    <property type="component" value="Chromosome 1"/>
</dbReference>
<gene>
    <name evidence="2" type="ORF">RchiOBHm_Chr1g0381731</name>
</gene>
<proteinExistence type="predicted"/>
<dbReference type="EMBL" id="PDCK01000039">
    <property type="protein sequence ID" value="PRQ60481.1"/>
    <property type="molecule type" value="Genomic_DNA"/>
</dbReference>
<evidence type="ECO:0000313" key="3">
    <source>
        <dbReference type="Proteomes" id="UP000238479"/>
    </source>
</evidence>
<keyword evidence="3" id="KW-1185">Reference proteome</keyword>
<name>A0A2P6SP81_ROSCH</name>
<reference evidence="2 3" key="1">
    <citation type="journal article" date="2018" name="Nat. Genet.">
        <title>The Rosa genome provides new insights in the design of modern roses.</title>
        <authorList>
            <person name="Bendahmane M."/>
        </authorList>
    </citation>
    <scope>NUCLEOTIDE SEQUENCE [LARGE SCALE GENOMIC DNA]</scope>
    <source>
        <strain evidence="3">cv. Old Blush</strain>
    </source>
</reference>
<dbReference type="PANTHER" id="PTHR34061">
    <property type="entry name" value="PROTEIN, PUTATIVE-RELATED"/>
    <property type="match status" value="1"/>
</dbReference>
<dbReference type="AlphaFoldDB" id="A0A2P6SP81"/>